<dbReference type="STRING" id="1796616.A4V09_08250"/>
<dbReference type="GO" id="GO:0030435">
    <property type="term" value="P:sporulation resulting in formation of a cellular spore"/>
    <property type="evidence" value="ECO:0007669"/>
    <property type="project" value="InterPro"/>
</dbReference>
<dbReference type="Pfam" id="PF04026">
    <property type="entry name" value="SpoVG"/>
    <property type="match status" value="1"/>
</dbReference>
<dbReference type="KEGG" id="byl:A4V09_08250"/>
<dbReference type="OrthoDB" id="9796286at2"/>
<sequence>MRLLTTYRMKVWQRRRSQRPQDRLQVPGLASFLLLEDQKGDFFMDYSIRVYKVDKEDSRLRGFVSITFDGAFCAKSIALKQSAKGSLYLEMPKYLDYESILWF</sequence>
<dbReference type="InterPro" id="IPR007170">
    <property type="entry name" value="SpoVG"/>
</dbReference>
<evidence type="ECO:0000313" key="2">
    <source>
        <dbReference type="Proteomes" id="UP000092574"/>
    </source>
</evidence>
<dbReference type="Gene3D" id="3.30.1120.40">
    <property type="entry name" value="Stage V sporulation protein G"/>
    <property type="match status" value="1"/>
</dbReference>
<dbReference type="EMBL" id="CP015405">
    <property type="protein sequence ID" value="ANU75763.2"/>
    <property type="molecule type" value="Genomic_DNA"/>
</dbReference>
<accession>A0A1C7IAB4</accession>
<dbReference type="SUPFAM" id="SSF160537">
    <property type="entry name" value="SpoVG-like"/>
    <property type="match status" value="1"/>
</dbReference>
<keyword evidence="2" id="KW-1185">Reference proteome</keyword>
<protein>
    <submittedName>
        <fullName evidence="1">Uncharacterized protein</fullName>
    </submittedName>
</protein>
<name>A0A1C7IAB4_9FIRM</name>
<dbReference type="Proteomes" id="UP000092574">
    <property type="component" value="Chromosome"/>
</dbReference>
<organism evidence="1 2">
    <name type="scientific">Blautia pseudococcoides</name>
    <dbReference type="NCBI Taxonomy" id="1796616"/>
    <lineage>
        <taxon>Bacteria</taxon>
        <taxon>Bacillati</taxon>
        <taxon>Bacillota</taxon>
        <taxon>Clostridia</taxon>
        <taxon>Lachnospirales</taxon>
        <taxon>Lachnospiraceae</taxon>
        <taxon>Blautia</taxon>
    </lineage>
</organism>
<reference evidence="1" key="1">
    <citation type="submission" date="2017-04" db="EMBL/GenBank/DDBJ databases">
        <title>Complete Genome Sequences of Twelve Strains of a Stable Defined Moderately Diverse Mouse Microbiota 2 (sDMDMm2).</title>
        <authorList>
            <person name="Uchimura Y."/>
            <person name="Wyss M."/>
            <person name="Brugiroux S."/>
            <person name="Limenitakis J.P."/>
            <person name="Stecher B."/>
            <person name="McCoy K.D."/>
            <person name="Macpherson A.J."/>
        </authorList>
    </citation>
    <scope>NUCLEOTIDE SEQUENCE</scope>
    <source>
        <strain evidence="1">YL58</strain>
    </source>
</reference>
<evidence type="ECO:0000313" key="1">
    <source>
        <dbReference type="EMBL" id="ANU75763.2"/>
    </source>
</evidence>
<dbReference type="InterPro" id="IPR036751">
    <property type="entry name" value="SpoVG_sf"/>
</dbReference>
<dbReference type="AlphaFoldDB" id="A0A1C7IAB4"/>
<proteinExistence type="predicted"/>
<gene>
    <name evidence="1" type="ORF">A4V09_08250</name>
</gene>